<gene>
    <name evidence="1" type="ORF">MAPG_10373</name>
</gene>
<dbReference type="EMBL" id="GL876975">
    <property type="protein sequence ID" value="KLU90520.1"/>
    <property type="molecule type" value="Genomic_DNA"/>
</dbReference>
<reference evidence="1" key="2">
    <citation type="submission" date="2011-03" db="EMBL/GenBank/DDBJ databases">
        <title>Annotation of Magnaporthe poae ATCC 64411.</title>
        <authorList>
            <person name="Ma L.-J."/>
            <person name="Dead R."/>
            <person name="Young S.K."/>
            <person name="Zeng Q."/>
            <person name="Gargeya S."/>
            <person name="Fitzgerald M."/>
            <person name="Haas B."/>
            <person name="Abouelleil A."/>
            <person name="Alvarado L."/>
            <person name="Arachchi H.M."/>
            <person name="Berlin A."/>
            <person name="Brown A."/>
            <person name="Chapman S.B."/>
            <person name="Chen Z."/>
            <person name="Dunbar C."/>
            <person name="Freedman E."/>
            <person name="Gearin G."/>
            <person name="Gellesch M."/>
            <person name="Goldberg J."/>
            <person name="Griggs A."/>
            <person name="Gujja S."/>
            <person name="Heiman D."/>
            <person name="Howarth C."/>
            <person name="Larson L."/>
            <person name="Lui A."/>
            <person name="MacDonald P.J.P."/>
            <person name="Mehta T."/>
            <person name="Montmayeur A."/>
            <person name="Murphy C."/>
            <person name="Neiman D."/>
            <person name="Pearson M."/>
            <person name="Priest M."/>
            <person name="Roberts A."/>
            <person name="Saif S."/>
            <person name="Shea T."/>
            <person name="Shenoy N."/>
            <person name="Sisk P."/>
            <person name="Stolte C."/>
            <person name="Sykes S."/>
            <person name="Yandava C."/>
            <person name="Wortman J."/>
            <person name="Nusbaum C."/>
            <person name="Birren B."/>
        </authorList>
    </citation>
    <scope>NUCLEOTIDE SEQUENCE</scope>
    <source>
        <strain evidence="1">ATCC 64411</strain>
    </source>
</reference>
<proteinExistence type="predicted"/>
<dbReference type="VEuPathDB" id="FungiDB:MAPG_10373"/>
<evidence type="ECO:0000313" key="1">
    <source>
        <dbReference type="EMBL" id="KLU90520.1"/>
    </source>
</evidence>
<name>A0A0H2U2F3_MAGP6</name>
<organism evidence="1">
    <name type="scientific">Magnaporthiopsis poae (strain ATCC 64411 / 73-15)</name>
    <name type="common">Kentucky bluegrass fungus</name>
    <name type="synonym">Magnaporthe poae</name>
    <dbReference type="NCBI Taxonomy" id="644358"/>
    <lineage>
        <taxon>Eukaryota</taxon>
        <taxon>Fungi</taxon>
        <taxon>Dikarya</taxon>
        <taxon>Ascomycota</taxon>
        <taxon>Pezizomycotina</taxon>
        <taxon>Sordariomycetes</taxon>
        <taxon>Sordariomycetidae</taxon>
        <taxon>Magnaporthales</taxon>
        <taxon>Magnaporthaceae</taxon>
        <taxon>Magnaporthiopsis</taxon>
    </lineage>
</organism>
<protein>
    <submittedName>
        <fullName evidence="1">Uncharacterized protein</fullName>
    </submittedName>
</protein>
<reference evidence="1" key="1">
    <citation type="submission" date="2010-05" db="EMBL/GenBank/DDBJ databases">
        <title>The Genome Sequence of Magnaporthe poae strain ATCC 64411.</title>
        <authorList>
            <consortium name="The Broad Institute Genome Sequencing Platform"/>
            <consortium name="Broad Institute Genome Sequencing Center for Infectious Disease"/>
            <person name="Ma L.-J."/>
            <person name="Dead R."/>
            <person name="Young S."/>
            <person name="Zeng Q."/>
            <person name="Koehrsen M."/>
            <person name="Alvarado L."/>
            <person name="Berlin A."/>
            <person name="Chapman S.B."/>
            <person name="Chen Z."/>
            <person name="Freedman E."/>
            <person name="Gellesch M."/>
            <person name="Goldberg J."/>
            <person name="Griggs A."/>
            <person name="Gujja S."/>
            <person name="Heilman E.R."/>
            <person name="Heiman D."/>
            <person name="Hepburn T."/>
            <person name="Howarth C."/>
            <person name="Jen D."/>
            <person name="Larson L."/>
            <person name="Mehta T."/>
            <person name="Neiman D."/>
            <person name="Pearson M."/>
            <person name="Roberts A."/>
            <person name="Saif S."/>
            <person name="Shea T."/>
            <person name="Shenoy N."/>
            <person name="Sisk P."/>
            <person name="Stolte C."/>
            <person name="Sykes S."/>
            <person name="Walk T."/>
            <person name="White J."/>
            <person name="Yandava C."/>
            <person name="Haas B."/>
            <person name="Nusbaum C."/>
            <person name="Birren B."/>
        </authorList>
    </citation>
    <scope>NUCLEOTIDE SEQUENCE</scope>
    <source>
        <strain evidence="1">ATCC 64411</strain>
    </source>
</reference>
<accession>A0A0H2U2F3</accession>
<feature type="non-terminal residue" evidence="1">
    <location>
        <position position="1"/>
    </location>
</feature>
<sequence length="101" mass="10777">PVLCTRTGLTSRPGYSGVWSRERLPGGSLRFAPLAGGGSRREGGVACRQVAVWVAGVDGCAQSWTALAAEVAVRRKRELLSRLVKQAKRGQIKVDWMVGGV</sequence>
<dbReference type="AlphaFoldDB" id="A0A0H2U2F3"/>